<feature type="compositionally biased region" description="Pro residues" evidence="1">
    <location>
        <begin position="891"/>
        <end position="904"/>
    </location>
</feature>
<name>A0A518DHG3_9BACT</name>
<organism evidence="5 6">
    <name type="scientific">Pirellulimonas nuda</name>
    <dbReference type="NCBI Taxonomy" id="2528009"/>
    <lineage>
        <taxon>Bacteria</taxon>
        <taxon>Pseudomonadati</taxon>
        <taxon>Planctomycetota</taxon>
        <taxon>Planctomycetia</taxon>
        <taxon>Pirellulales</taxon>
        <taxon>Lacipirellulaceae</taxon>
        <taxon>Pirellulimonas</taxon>
    </lineage>
</organism>
<dbReference type="InterPro" id="IPR056024">
    <property type="entry name" value="DUF7605"/>
</dbReference>
<evidence type="ECO:0000259" key="3">
    <source>
        <dbReference type="Pfam" id="PF24564"/>
    </source>
</evidence>
<feature type="domain" description="Alkaline phosphatase-like protein PglZ C-terminal" evidence="4">
    <location>
        <begin position="934"/>
        <end position="1033"/>
    </location>
</feature>
<sequence length="1035" mass="114163">MTLRDELFSPTFLESAERVEGAGAHIERFRSTIDSVLAELENEPAVRIALLGPSRHGKSTLLNALASASILPTSDIKPCTAAIVSLKHDGQWGFTIEFISERRLDRERRRAVEEARDYLHRLERGGGSEEEPDDPRFIHSTLERFVTILGIDPTQSAAELVRSVADAPIPDEVARLLGHKAQPKSDSLPHMRVTIERYLSTKDIFWTIIDRCEIRGPFRDWHPNLQLVDLPGTNDNDPQRTEITNSLRKEARAVAVCTSDSNLGIDITSWLRSSSVLGDYLEATDSGRQQLFIIKTKFDAHIPEFDLDDSAADDPDAEERLYRAAIDRHIDEQTQTYRKMLRDIASPLMPLGNSEEDSKTRSEMLERIASIRVFFVSALAYEAFQKRISPGRVRLRGLMDQFGGDPDRTGIPELKHFVNQIAAEHLARFYFDDLEQRVAREVGRLVRFFSQAWATLEAGVGEGSGAIARLVAKLDEEIIPWFDDYIDVATKEFVAGSNRSAREIRESFGGLRRALEERIASNRRSWNVLYWNTLRAVARKKGIHTTGRGEFIDVNQALCGAMVDGLSSGWTTFRDKIIQSASDSLVVGAVDQLRRRIRESSRDINDGEATAALEVIAENLESVAATHSESMSEAVQRIVHDLQSIRKPAYDVVQDGLGPTYTAVVNEGGIGCQARMRERLGRGAEASVQDVHASVAEVLDQRLFGLCQGASSSLMRFRADAIAELRNASAQLRRAGEIEQRGQMIAQMEHIRTAALQVWEAVRATSRVPTAYMAPLSLPPPEAPRRDSEAPLLPFEPYGNQEPSPTDSPNPAPEPDQQSGTSLGDDASSAGVTSPANHDADGAAIGQEGPATSATAVGASSPAGGTTVSEPEEPWNLSNRPRSVTQRIPFPEDPAPPPSNGPAPPKEEPAIPVEVTPDAGEPPGEPAPPADESPSDFLDRLLSSPLYREQRDRCGRAALNEGDLRRFLDAMQRSHWSLTTPALCRQLGLGRLRVEPRIAAVQRLLNVDGLQIVQFCRDTDTVEIKADLLSQEFTD</sequence>
<dbReference type="PANTHER" id="PTHR36681">
    <property type="entry name" value="NUCLEAR GTPASE, GERMINAL CENTER-ASSOCIATED, TANDEM DUPLICATE 3"/>
    <property type="match status" value="1"/>
</dbReference>
<feature type="compositionally biased region" description="Polar residues" evidence="1">
    <location>
        <begin position="876"/>
        <end position="886"/>
    </location>
</feature>
<dbReference type="Pfam" id="PF25863">
    <property type="entry name" value="PglZ_C"/>
    <property type="match status" value="1"/>
</dbReference>
<dbReference type="Pfam" id="PF24564">
    <property type="entry name" value="DUF7605"/>
    <property type="match status" value="1"/>
</dbReference>
<accession>A0A518DHG3</accession>
<dbReference type="InterPro" id="IPR045063">
    <property type="entry name" value="Dynamin_N"/>
</dbReference>
<dbReference type="KEGG" id="pnd:Pla175_43280"/>
<evidence type="ECO:0000313" key="5">
    <source>
        <dbReference type="EMBL" id="QDU90915.1"/>
    </source>
</evidence>
<protein>
    <submittedName>
        <fullName evidence="5">Dynamin family protein</fullName>
    </submittedName>
</protein>
<evidence type="ECO:0000256" key="1">
    <source>
        <dbReference type="SAM" id="MobiDB-lite"/>
    </source>
</evidence>
<dbReference type="PANTHER" id="PTHR36681:SF3">
    <property type="entry name" value="NUCLEAR GTPASE, GERMINAL CENTER-ASSOCIATED, TANDEM DUPLICATE 3"/>
    <property type="match status" value="1"/>
</dbReference>
<dbReference type="AlphaFoldDB" id="A0A518DHG3"/>
<dbReference type="Pfam" id="PF00350">
    <property type="entry name" value="Dynamin_N"/>
    <property type="match status" value="1"/>
</dbReference>
<evidence type="ECO:0000259" key="4">
    <source>
        <dbReference type="Pfam" id="PF25863"/>
    </source>
</evidence>
<evidence type="ECO:0000259" key="2">
    <source>
        <dbReference type="Pfam" id="PF00350"/>
    </source>
</evidence>
<dbReference type="InterPro" id="IPR058882">
    <property type="entry name" value="PglZ_C"/>
</dbReference>
<gene>
    <name evidence="5" type="ORF">Pla175_43280</name>
</gene>
<feature type="region of interest" description="Disordered" evidence="1">
    <location>
        <begin position="773"/>
        <end position="936"/>
    </location>
</feature>
<feature type="domain" description="DUF7605" evidence="3">
    <location>
        <begin position="519"/>
        <end position="679"/>
    </location>
</feature>
<dbReference type="InterPro" id="IPR027417">
    <property type="entry name" value="P-loop_NTPase"/>
</dbReference>
<dbReference type="SUPFAM" id="SSF52540">
    <property type="entry name" value="P-loop containing nucleoside triphosphate hydrolases"/>
    <property type="match status" value="1"/>
</dbReference>
<dbReference type="EMBL" id="CP036291">
    <property type="protein sequence ID" value="QDU90915.1"/>
    <property type="molecule type" value="Genomic_DNA"/>
</dbReference>
<feature type="domain" description="Dynamin N-terminal" evidence="2">
    <location>
        <begin position="48"/>
        <end position="261"/>
    </location>
</feature>
<keyword evidence="6" id="KW-1185">Reference proteome</keyword>
<dbReference type="Gene3D" id="3.40.50.300">
    <property type="entry name" value="P-loop containing nucleotide triphosphate hydrolases"/>
    <property type="match status" value="1"/>
</dbReference>
<dbReference type="Proteomes" id="UP000317429">
    <property type="component" value="Chromosome"/>
</dbReference>
<proteinExistence type="predicted"/>
<evidence type="ECO:0000313" key="6">
    <source>
        <dbReference type="Proteomes" id="UP000317429"/>
    </source>
</evidence>
<reference evidence="5 6" key="1">
    <citation type="submission" date="2019-02" db="EMBL/GenBank/DDBJ databases">
        <title>Deep-cultivation of Planctomycetes and their phenomic and genomic characterization uncovers novel biology.</title>
        <authorList>
            <person name="Wiegand S."/>
            <person name="Jogler M."/>
            <person name="Boedeker C."/>
            <person name="Pinto D."/>
            <person name="Vollmers J."/>
            <person name="Rivas-Marin E."/>
            <person name="Kohn T."/>
            <person name="Peeters S.H."/>
            <person name="Heuer A."/>
            <person name="Rast P."/>
            <person name="Oberbeckmann S."/>
            <person name="Bunk B."/>
            <person name="Jeske O."/>
            <person name="Meyerdierks A."/>
            <person name="Storesund J.E."/>
            <person name="Kallscheuer N."/>
            <person name="Luecker S."/>
            <person name="Lage O.M."/>
            <person name="Pohl T."/>
            <person name="Merkel B.J."/>
            <person name="Hornburger P."/>
            <person name="Mueller R.-W."/>
            <person name="Bruemmer F."/>
            <person name="Labrenz M."/>
            <person name="Spormann A.M."/>
            <person name="Op den Camp H."/>
            <person name="Overmann J."/>
            <person name="Amann R."/>
            <person name="Jetten M.S.M."/>
            <person name="Mascher T."/>
            <person name="Medema M.H."/>
            <person name="Devos D.P."/>
            <person name="Kaster A.-K."/>
            <person name="Ovreas L."/>
            <person name="Rohde M."/>
            <person name="Galperin M.Y."/>
            <person name="Jogler C."/>
        </authorList>
    </citation>
    <scope>NUCLEOTIDE SEQUENCE [LARGE SCALE GENOMIC DNA]</scope>
    <source>
        <strain evidence="5 6">Pla175</strain>
    </source>
</reference>